<keyword evidence="3" id="KW-0731">Sigma factor</keyword>
<dbReference type="SUPFAM" id="SSF88659">
    <property type="entry name" value="Sigma3 and sigma4 domains of RNA polymerase sigma factors"/>
    <property type="match status" value="1"/>
</dbReference>
<dbReference type="STRING" id="1220554.GCA_001552135_03575"/>
<dbReference type="InterPro" id="IPR036388">
    <property type="entry name" value="WH-like_DNA-bd_sf"/>
</dbReference>
<dbReference type="GO" id="GO:0006352">
    <property type="term" value="P:DNA-templated transcription initiation"/>
    <property type="evidence" value="ECO:0007669"/>
    <property type="project" value="InterPro"/>
</dbReference>
<dbReference type="RefSeq" id="WP_083980811.1">
    <property type="nucleotide sequence ID" value="NZ_VSFG01000001.1"/>
</dbReference>
<keyword evidence="2" id="KW-0805">Transcription regulation</keyword>
<dbReference type="Proteomes" id="UP000323380">
    <property type="component" value="Unassembled WGS sequence"/>
</dbReference>
<feature type="domain" description="RNA polymerase sigma factor 70 region 4 type 2" evidence="6">
    <location>
        <begin position="107"/>
        <end position="159"/>
    </location>
</feature>
<dbReference type="Pfam" id="PF08281">
    <property type="entry name" value="Sigma70_r4_2"/>
    <property type="match status" value="1"/>
</dbReference>
<dbReference type="InterPro" id="IPR013325">
    <property type="entry name" value="RNA_pol_sigma_r2"/>
</dbReference>
<gene>
    <name evidence="7" type="ORF">FXF69_10965</name>
</gene>
<dbReference type="GO" id="GO:0003677">
    <property type="term" value="F:DNA binding"/>
    <property type="evidence" value="ECO:0007669"/>
    <property type="project" value="InterPro"/>
</dbReference>
<accession>A0A5D0NYI1</accession>
<evidence type="ECO:0000313" key="7">
    <source>
        <dbReference type="EMBL" id="TYB49567.1"/>
    </source>
</evidence>
<dbReference type="GO" id="GO:0016987">
    <property type="term" value="F:sigma factor activity"/>
    <property type="evidence" value="ECO:0007669"/>
    <property type="project" value="UniProtKB-KW"/>
</dbReference>
<protein>
    <submittedName>
        <fullName evidence="7">Sigma-70 family RNA polymerase sigma factor</fullName>
    </submittedName>
</protein>
<feature type="domain" description="RNA polymerase sigma-70 region 2" evidence="5">
    <location>
        <begin position="14"/>
        <end position="78"/>
    </location>
</feature>
<evidence type="ECO:0000313" key="8">
    <source>
        <dbReference type="Proteomes" id="UP000323380"/>
    </source>
</evidence>
<dbReference type="AlphaFoldDB" id="A0A5D0NYI1"/>
<dbReference type="Pfam" id="PF04542">
    <property type="entry name" value="Sigma70_r2"/>
    <property type="match status" value="1"/>
</dbReference>
<evidence type="ECO:0000259" key="6">
    <source>
        <dbReference type="Pfam" id="PF08281"/>
    </source>
</evidence>
<dbReference type="InterPro" id="IPR013249">
    <property type="entry name" value="RNA_pol_sigma70_r4_t2"/>
</dbReference>
<keyword evidence="8" id="KW-1185">Reference proteome</keyword>
<dbReference type="SUPFAM" id="SSF88946">
    <property type="entry name" value="Sigma2 domain of RNA polymerase sigma factors"/>
    <property type="match status" value="1"/>
</dbReference>
<dbReference type="EMBL" id="VSFG01000001">
    <property type="protein sequence ID" value="TYB49567.1"/>
    <property type="molecule type" value="Genomic_DNA"/>
</dbReference>
<dbReference type="NCBIfam" id="TIGR02937">
    <property type="entry name" value="sigma70-ECF"/>
    <property type="match status" value="1"/>
</dbReference>
<comment type="similarity">
    <text evidence="1">Belongs to the sigma-70 factor family. ECF subfamily.</text>
</comment>
<dbReference type="Gene3D" id="1.10.10.10">
    <property type="entry name" value="Winged helix-like DNA-binding domain superfamily/Winged helix DNA-binding domain"/>
    <property type="match status" value="1"/>
</dbReference>
<dbReference type="InterPro" id="IPR013324">
    <property type="entry name" value="RNA_pol_sigma_r3/r4-like"/>
</dbReference>
<dbReference type="InterPro" id="IPR039425">
    <property type="entry name" value="RNA_pol_sigma-70-like"/>
</dbReference>
<evidence type="ECO:0000256" key="1">
    <source>
        <dbReference type="ARBA" id="ARBA00010641"/>
    </source>
</evidence>
<comment type="caution">
    <text evidence="7">The sequence shown here is derived from an EMBL/GenBank/DDBJ whole genome shotgun (WGS) entry which is preliminary data.</text>
</comment>
<reference evidence="7 8" key="1">
    <citation type="submission" date="2019-08" db="EMBL/GenBank/DDBJ databases">
        <title>Actinomadura sp. nov. CYP1-5 isolated from mountain soil.</title>
        <authorList>
            <person name="Songsumanus A."/>
            <person name="Kuncharoen N."/>
            <person name="Kudo T."/>
            <person name="Yuki M."/>
            <person name="Igarashi Y."/>
            <person name="Tanasupawat S."/>
        </authorList>
    </citation>
    <scope>NUCLEOTIDE SEQUENCE [LARGE SCALE GENOMIC DNA]</scope>
    <source>
        <strain evidence="7 8">JCM 14158</strain>
    </source>
</reference>
<evidence type="ECO:0000259" key="5">
    <source>
        <dbReference type="Pfam" id="PF04542"/>
    </source>
</evidence>
<keyword evidence="4" id="KW-0804">Transcription</keyword>
<sequence>MADEASDERRFTAIYDECRRRVWAYAVSRVGRQDADEVVAETFTIAWRRLADVPEPPLPWLLGVARNVLRAGHRAEARQAAFAAELGRWTAAANPGGDIAEDVTERLAVLRAMAGLPEGDQEVLVLIAWQGLSPRDAARVVGCSPAALRVRLHRARRRLARAAEGAHDASRGRRAVGAEAAAVPAVTKGTPAGTRVGIVGKEMS</sequence>
<name>A0A5D0NYI1_9ACTN</name>
<dbReference type="PANTHER" id="PTHR43133">
    <property type="entry name" value="RNA POLYMERASE ECF-TYPE SIGMA FACTO"/>
    <property type="match status" value="1"/>
</dbReference>
<evidence type="ECO:0000256" key="3">
    <source>
        <dbReference type="ARBA" id="ARBA00023082"/>
    </source>
</evidence>
<evidence type="ECO:0000256" key="2">
    <source>
        <dbReference type="ARBA" id="ARBA00023015"/>
    </source>
</evidence>
<dbReference type="PANTHER" id="PTHR43133:SF25">
    <property type="entry name" value="RNA POLYMERASE SIGMA FACTOR RFAY-RELATED"/>
    <property type="match status" value="1"/>
</dbReference>
<dbReference type="InterPro" id="IPR014284">
    <property type="entry name" value="RNA_pol_sigma-70_dom"/>
</dbReference>
<dbReference type="Gene3D" id="1.10.1740.10">
    <property type="match status" value="1"/>
</dbReference>
<organism evidence="7 8">
    <name type="scientific">Actinomadura chibensis</name>
    <dbReference type="NCBI Taxonomy" id="392828"/>
    <lineage>
        <taxon>Bacteria</taxon>
        <taxon>Bacillati</taxon>
        <taxon>Actinomycetota</taxon>
        <taxon>Actinomycetes</taxon>
        <taxon>Streptosporangiales</taxon>
        <taxon>Thermomonosporaceae</taxon>
        <taxon>Actinomadura</taxon>
    </lineage>
</organism>
<evidence type="ECO:0000256" key="4">
    <source>
        <dbReference type="ARBA" id="ARBA00023163"/>
    </source>
</evidence>
<dbReference type="InterPro" id="IPR007627">
    <property type="entry name" value="RNA_pol_sigma70_r2"/>
</dbReference>
<proteinExistence type="inferred from homology"/>